<dbReference type="InterPro" id="IPR017900">
    <property type="entry name" value="4Fe4S_Fe_S_CS"/>
</dbReference>
<dbReference type="PANTHER" id="PTHR43177:SF5">
    <property type="entry name" value="ANAEROBIC DIMETHYL SULFOXIDE REDUCTASE CHAIN B-RELATED"/>
    <property type="match status" value="1"/>
</dbReference>
<keyword evidence="4" id="KW-0677">Repeat</keyword>
<protein>
    <submittedName>
        <fullName evidence="9">4Fe-4S ferredoxin</fullName>
    </submittedName>
</protein>
<gene>
    <name evidence="9" type="ORF">AT727_24520</name>
</gene>
<feature type="domain" description="4Fe-4S ferredoxin-type" evidence="8">
    <location>
        <begin position="49"/>
        <end position="80"/>
    </location>
</feature>
<keyword evidence="6" id="KW-0408">Iron</keyword>
<dbReference type="EMBL" id="LOCK01000041">
    <property type="protein sequence ID" value="KTE90308.1"/>
    <property type="molecule type" value="Genomic_DNA"/>
</dbReference>
<dbReference type="InterPro" id="IPR017896">
    <property type="entry name" value="4Fe4S_Fe-S-bd"/>
</dbReference>
<sequence>MSRLGFYFDSSSCIGCRTCQVACKDRNRLEVGVNFRKVRTFETGVYPDPHLYHYSGACNHCKEAKCVKGCPTGALNTAGDGTIQHDKEKCIGCKYCMWNCPYGVPQFIEERGIMGKCDSCKDLRDKGENPICVDSCIMRCLEFGDLDELAAKHGSNLMQTLPILPSSSITNPSILINPKDCALNPDFVEVEV</sequence>
<dbReference type="GO" id="GO:0046872">
    <property type="term" value="F:metal ion binding"/>
    <property type="evidence" value="ECO:0007669"/>
    <property type="project" value="UniProtKB-KW"/>
</dbReference>
<evidence type="ECO:0000256" key="1">
    <source>
        <dbReference type="ARBA" id="ARBA00022448"/>
    </source>
</evidence>
<dbReference type="PROSITE" id="PS00198">
    <property type="entry name" value="4FE4S_FER_1"/>
    <property type="match status" value="1"/>
</dbReference>
<name>A0A0W1JFA9_DESHA</name>
<evidence type="ECO:0000256" key="3">
    <source>
        <dbReference type="ARBA" id="ARBA00022723"/>
    </source>
</evidence>
<keyword evidence="5" id="KW-0249">Electron transport</keyword>
<evidence type="ECO:0000313" key="10">
    <source>
        <dbReference type="Proteomes" id="UP000054623"/>
    </source>
</evidence>
<keyword evidence="3" id="KW-0479">Metal-binding</keyword>
<dbReference type="Pfam" id="PF12797">
    <property type="entry name" value="Fer4_2"/>
    <property type="match status" value="1"/>
</dbReference>
<evidence type="ECO:0000256" key="4">
    <source>
        <dbReference type="ARBA" id="ARBA00022737"/>
    </source>
</evidence>
<evidence type="ECO:0000313" key="9">
    <source>
        <dbReference type="EMBL" id="KTE90308.1"/>
    </source>
</evidence>
<evidence type="ECO:0000256" key="7">
    <source>
        <dbReference type="ARBA" id="ARBA00023014"/>
    </source>
</evidence>
<dbReference type="Pfam" id="PF13247">
    <property type="entry name" value="Fer4_11"/>
    <property type="match status" value="1"/>
</dbReference>
<reference evidence="9 10" key="1">
    <citation type="submission" date="2015-12" db="EMBL/GenBank/DDBJ databases">
        <title>Draft Genome Sequence of Desulfitobacterium hafniense Strain DH, a Sulfate-reducing Bacterium Isolated from Paddy Soils.</title>
        <authorList>
            <person name="Bao P."/>
            <person name="Zhang X."/>
            <person name="Li G."/>
        </authorList>
    </citation>
    <scope>NUCLEOTIDE SEQUENCE [LARGE SCALE GENOMIC DNA]</scope>
    <source>
        <strain evidence="9 10">DH</strain>
    </source>
</reference>
<dbReference type="InterPro" id="IPR050954">
    <property type="entry name" value="ET_IronSulfur_Cluster-Binding"/>
</dbReference>
<keyword evidence="7" id="KW-0411">Iron-sulfur</keyword>
<evidence type="ECO:0000256" key="6">
    <source>
        <dbReference type="ARBA" id="ARBA00023004"/>
    </source>
</evidence>
<organism evidence="9 10">
    <name type="scientific">Desulfitobacterium hafniense</name>
    <name type="common">Desulfitobacterium frappieri</name>
    <dbReference type="NCBI Taxonomy" id="49338"/>
    <lineage>
        <taxon>Bacteria</taxon>
        <taxon>Bacillati</taxon>
        <taxon>Bacillota</taxon>
        <taxon>Clostridia</taxon>
        <taxon>Eubacteriales</taxon>
        <taxon>Desulfitobacteriaceae</taxon>
        <taxon>Desulfitobacterium</taxon>
    </lineage>
</organism>
<dbReference type="GO" id="GO:0051539">
    <property type="term" value="F:4 iron, 4 sulfur cluster binding"/>
    <property type="evidence" value="ECO:0007669"/>
    <property type="project" value="UniProtKB-KW"/>
</dbReference>
<dbReference type="PANTHER" id="PTHR43177">
    <property type="entry name" value="PROTEIN NRFC"/>
    <property type="match status" value="1"/>
</dbReference>
<keyword evidence="2" id="KW-0004">4Fe-4S</keyword>
<evidence type="ECO:0000256" key="2">
    <source>
        <dbReference type="ARBA" id="ARBA00022485"/>
    </source>
</evidence>
<evidence type="ECO:0000259" key="8">
    <source>
        <dbReference type="PROSITE" id="PS51379"/>
    </source>
</evidence>
<dbReference type="RefSeq" id="WP_058491654.1">
    <property type="nucleotide sequence ID" value="NZ_LOCK01000041.1"/>
</dbReference>
<comment type="caution">
    <text evidence="9">The sequence shown here is derived from an EMBL/GenBank/DDBJ whole genome shotgun (WGS) entry which is preliminary data.</text>
</comment>
<dbReference type="Gene3D" id="3.30.70.20">
    <property type="match status" value="2"/>
</dbReference>
<proteinExistence type="predicted"/>
<dbReference type="Proteomes" id="UP000054623">
    <property type="component" value="Unassembled WGS sequence"/>
</dbReference>
<feature type="domain" description="4Fe-4S ferredoxin-type" evidence="8">
    <location>
        <begin position="81"/>
        <end position="110"/>
    </location>
</feature>
<keyword evidence="1" id="KW-0813">Transport</keyword>
<dbReference type="CDD" id="cd16371">
    <property type="entry name" value="DMSOR_beta_like"/>
    <property type="match status" value="1"/>
</dbReference>
<accession>A0A0W1JFA9</accession>
<dbReference type="PROSITE" id="PS51379">
    <property type="entry name" value="4FE4S_FER_2"/>
    <property type="match status" value="3"/>
</dbReference>
<dbReference type="SUPFAM" id="SSF54862">
    <property type="entry name" value="4Fe-4S ferredoxins"/>
    <property type="match status" value="1"/>
</dbReference>
<evidence type="ECO:0000256" key="5">
    <source>
        <dbReference type="ARBA" id="ARBA00022982"/>
    </source>
</evidence>
<dbReference type="OrthoDB" id="9789936at2"/>
<dbReference type="AlphaFoldDB" id="A0A0W1JFA9"/>
<feature type="domain" description="4Fe-4S ferredoxin-type" evidence="8">
    <location>
        <begin position="4"/>
        <end position="34"/>
    </location>
</feature>